<protein>
    <submittedName>
        <fullName evidence="5">Type 1 glutamine amidotransferase domain-containing protein</fullName>
    </submittedName>
</protein>
<dbReference type="EMBL" id="JACKVK010000005">
    <property type="protein sequence ID" value="MCV7420539.1"/>
    <property type="molecule type" value="Genomic_DNA"/>
</dbReference>
<dbReference type="Pfam" id="PF01965">
    <property type="entry name" value="DJ-1_PfpI"/>
    <property type="match status" value="1"/>
</dbReference>
<dbReference type="InterPro" id="IPR002818">
    <property type="entry name" value="DJ-1/PfpI"/>
</dbReference>
<keyword evidence="6" id="KW-1185">Reference proteome</keyword>
<dbReference type="InterPro" id="IPR029062">
    <property type="entry name" value="Class_I_gatase-like"/>
</dbReference>
<keyword evidence="5" id="KW-0315">Glutamine amidotransferase</keyword>
<evidence type="ECO:0000313" key="5">
    <source>
        <dbReference type="EMBL" id="MCV7420539.1"/>
    </source>
</evidence>
<dbReference type="RefSeq" id="WP_263995320.1">
    <property type="nucleotide sequence ID" value="NZ_JACKVK010000005.1"/>
</dbReference>
<dbReference type="GO" id="GO:0005737">
    <property type="term" value="C:cytoplasm"/>
    <property type="evidence" value="ECO:0007669"/>
    <property type="project" value="TreeGrafter"/>
</dbReference>
<dbReference type="PANTHER" id="PTHR48094:SF11">
    <property type="entry name" value="GLUTATHIONE-INDEPENDENT GLYOXALASE HSP31-RELATED"/>
    <property type="match status" value="1"/>
</dbReference>
<dbReference type="AlphaFoldDB" id="A0A9X2YYQ1"/>
<keyword evidence="2" id="KW-0456">Lyase</keyword>
<dbReference type="SUPFAM" id="SSF52317">
    <property type="entry name" value="Class I glutamine amidotransferase-like"/>
    <property type="match status" value="1"/>
</dbReference>
<dbReference type="PANTHER" id="PTHR48094">
    <property type="entry name" value="PROTEIN/NUCLEIC ACID DEGLYCASE DJ-1-RELATED"/>
    <property type="match status" value="1"/>
</dbReference>
<sequence>MKALFVSSSHETGTWLSEVTHPYWHLTERGIDVDFSSPAGGNVNWSALSDPYSEQSQESDDLVSKGFLSDPTLVGRLATTLKLADVDLDEYDVIHFTGGQGATHDFFPNPDVTAALKHFFANDKVVAVICHGAIALGNVPDRLRGRRVTGYSRAEDAVLEQYGFSFPHFPQTVLEEAGGRYTSAGIAEPCVIVDGRLITGQNQQSASEYGIALLHLVAGRSPVAIG</sequence>
<dbReference type="GO" id="GO:0019243">
    <property type="term" value="P:methylglyoxal catabolic process to D-lactate via S-lactoyl-glutathione"/>
    <property type="evidence" value="ECO:0007669"/>
    <property type="project" value="TreeGrafter"/>
</dbReference>
<feature type="domain" description="DJ-1/PfpI" evidence="4">
    <location>
        <begin position="17"/>
        <end position="214"/>
    </location>
</feature>
<reference evidence="5" key="2">
    <citation type="journal article" date="2022" name="BMC Genomics">
        <title>Comparative genome analysis of mycobacteria focusing on tRNA and non-coding RNA.</title>
        <authorList>
            <person name="Behra P.R.K."/>
            <person name="Pettersson B.M.F."/>
            <person name="Ramesh M."/>
            <person name="Das S."/>
            <person name="Dasgupta S."/>
            <person name="Kirsebom L.A."/>
        </authorList>
    </citation>
    <scope>NUCLEOTIDE SEQUENCE</scope>
    <source>
        <strain evidence="5">DSM 44838</strain>
    </source>
</reference>
<name>A0A9X2YYQ1_9MYCO</name>
<reference evidence="5" key="1">
    <citation type="submission" date="2020-07" db="EMBL/GenBank/DDBJ databases">
        <authorList>
            <person name="Pettersson B.M.F."/>
            <person name="Behra P.R.K."/>
            <person name="Ramesh M."/>
            <person name="Das S."/>
            <person name="Dasgupta S."/>
            <person name="Kirsebom L.A."/>
        </authorList>
    </citation>
    <scope>NUCLEOTIDE SEQUENCE</scope>
    <source>
        <strain evidence="5">DSM 44838</strain>
    </source>
</reference>
<dbReference type="CDD" id="cd03141">
    <property type="entry name" value="GATase1_Hsp31_like"/>
    <property type="match status" value="1"/>
</dbReference>
<gene>
    <name evidence="5" type="ORF">H7K45_08300</name>
</gene>
<dbReference type="GO" id="GO:0019172">
    <property type="term" value="F:glyoxalase III activity"/>
    <property type="evidence" value="ECO:0007669"/>
    <property type="project" value="TreeGrafter"/>
</dbReference>
<keyword evidence="1" id="KW-0346">Stress response</keyword>
<comment type="caution">
    <text evidence="5">The sequence shown here is derived from an EMBL/GenBank/DDBJ whole genome shotgun (WGS) entry which is preliminary data.</text>
</comment>
<evidence type="ECO:0000256" key="3">
    <source>
        <dbReference type="ARBA" id="ARBA00038493"/>
    </source>
</evidence>
<accession>A0A9X2YYQ1</accession>
<comment type="similarity">
    <text evidence="3">Belongs to the peptidase C56 family. HSP31-like subfamily.</text>
</comment>
<dbReference type="InterPro" id="IPR050325">
    <property type="entry name" value="Prot/Nucl_acid_deglycase"/>
</dbReference>
<evidence type="ECO:0000259" key="4">
    <source>
        <dbReference type="Pfam" id="PF01965"/>
    </source>
</evidence>
<evidence type="ECO:0000256" key="1">
    <source>
        <dbReference type="ARBA" id="ARBA00023016"/>
    </source>
</evidence>
<dbReference type="Gene3D" id="3.40.50.880">
    <property type="match status" value="1"/>
</dbReference>
<evidence type="ECO:0000256" key="2">
    <source>
        <dbReference type="ARBA" id="ARBA00023239"/>
    </source>
</evidence>
<proteinExistence type="inferred from homology"/>
<dbReference type="Proteomes" id="UP001141629">
    <property type="component" value="Unassembled WGS sequence"/>
</dbReference>
<organism evidence="5 6">
    <name type="scientific">Mycobacterium yunnanensis</name>
    <dbReference type="NCBI Taxonomy" id="368477"/>
    <lineage>
        <taxon>Bacteria</taxon>
        <taxon>Bacillati</taxon>
        <taxon>Actinomycetota</taxon>
        <taxon>Actinomycetes</taxon>
        <taxon>Mycobacteriales</taxon>
        <taxon>Mycobacteriaceae</taxon>
        <taxon>Mycobacterium</taxon>
    </lineage>
</organism>
<evidence type="ECO:0000313" key="6">
    <source>
        <dbReference type="Proteomes" id="UP001141629"/>
    </source>
</evidence>